<evidence type="ECO:0000313" key="2">
    <source>
        <dbReference type="EMBL" id="OBX61059.1"/>
    </source>
</evidence>
<evidence type="ECO:0000313" key="3">
    <source>
        <dbReference type="EMBL" id="STZ01465.1"/>
    </source>
</evidence>
<keyword evidence="5" id="KW-1185">Reference proteome</keyword>
<protein>
    <submittedName>
        <fullName evidence="2">Uncharacterized protein</fullName>
    </submittedName>
</protein>
<dbReference type="EMBL" id="UGQC01000001">
    <property type="protein sequence ID" value="STZ01465.1"/>
    <property type="molecule type" value="Genomic_DNA"/>
</dbReference>
<dbReference type="Proteomes" id="UP000092607">
    <property type="component" value="Unassembled WGS sequence"/>
</dbReference>
<evidence type="ECO:0000313" key="5">
    <source>
        <dbReference type="Proteomes" id="UP000254107"/>
    </source>
</evidence>
<dbReference type="AlphaFoldDB" id="A0A1B8PY96"/>
<evidence type="ECO:0000256" key="1">
    <source>
        <dbReference type="SAM" id="Phobius"/>
    </source>
</evidence>
<dbReference type="Proteomes" id="UP000254107">
    <property type="component" value="Unassembled WGS sequence"/>
</dbReference>
<gene>
    <name evidence="2" type="ORF">A9309_08875</name>
    <name evidence="3" type="ORF">NCTC7911_02896</name>
</gene>
<feature type="transmembrane region" description="Helical" evidence="1">
    <location>
        <begin position="150"/>
        <end position="167"/>
    </location>
</feature>
<proteinExistence type="predicted"/>
<evidence type="ECO:0000313" key="4">
    <source>
        <dbReference type="Proteomes" id="UP000092607"/>
    </source>
</evidence>
<reference evidence="3 5" key="2">
    <citation type="submission" date="2018-06" db="EMBL/GenBank/DDBJ databases">
        <authorList>
            <consortium name="Pathogen Informatics"/>
            <person name="Doyle S."/>
        </authorList>
    </citation>
    <scope>NUCLEOTIDE SEQUENCE [LARGE SCALE GENOMIC DNA]</scope>
    <source>
        <strain evidence="3 5">NCTC7911</strain>
    </source>
</reference>
<feature type="transmembrane region" description="Helical" evidence="1">
    <location>
        <begin position="6"/>
        <end position="24"/>
    </location>
</feature>
<sequence length="186" mass="21253">MKIRDFVFLFLICCAIWVIPYCVWHGRGLPPEKDLHYVTGKVRLVTVAKDGKNRDIKHMSIVNPQTKEKLMIACGNIVIPKKDMFSNCFLTDDHLSQTLTIGYYYQPSVLGITNEVPQMATIHINKPNGEMIAVDSYASTKDKIVSANRFFLILGLATIILLIWSHMRDVKKELKKKEQENDGKLD</sequence>
<organism evidence="2 4">
    <name type="scientific">Moraxella lacunata</name>
    <dbReference type="NCBI Taxonomy" id="477"/>
    <lineage>
        <taxon>Bacteria</taxon>
        <taxon>Pseudomonadati</taxon>
        <taxon>Pseudomonadota</taxon>
        <taxon>Gammaproteobacteria</taxon>
        <taxon>Moraxellales</taxon>
        <taxon>Moraxellaceae</taxon>
        <taxon>Moraxella</taxon>
    </lineage>
</organism>
<dbReference type="RefSeq" id="WP_065256362.1">
    <property type="nucleotide sequence ID" value="NZ_JARDJM010000055.1"/>
</dbReference>
<name>A0A1B8PY96_MORLA</name>
<keyword evidence="1" id="KW-1133">Transmembrane helix</keyword>
<reference evidence="2 4" key="1">
    <citation type="submission" date="2016-06" db="EMBL/GenBank/DDBJ databases">
        <title>Draft genome of Moraxella lacunata CCUG 57757A.</title>
        <authorList>
            <person name="Salva-Serra F."/>
            <person name="Engstrom-Jakobsson H."/>
            <person name="Thorell K."/>
            <person name="Gonzales-Siles L."/>
            <person name="Karlsson R."/>
            <person name="Boulund F."/>
            <person name="Engstrand L."/>
            <person name="Kristiansson E."/>
            <person name="Moore E."/>
        </authorList>
    </citation>
    <scope>NUCLEOTIDE SEQUENCE [LARGE SCALE GENOMIC DNA]</scope>
    <source>
        <strain evidence="2 4">CCUG 57757A</strain>
    </source>
</reference>
<dbReference type="GeneID" id="302271377"/>
<keyword evidence="1" id="KW-0472">Membrane</keyword>
<accession>A0A1B8PY96</accession>
<keyword evidence="1" id="KW-0812">Transmembrane</keyword>
<dbReference type="EMBL" id="LZMS01000078">
    <property type="protein sequence ID" value="OBX61059.1"/>
    <property type="molecule type" value="Genomic_DNA"/>
</dbReference>
<dbReference type="OrthoDB" id="9873646at2"/>